<accession>A0A6L2MAK5</accession>
<feature type="region of interest" description="Disordered" evidence="1">
    <location>
        <begin position="114"/>
        <end position="135"/>
    </location>
</feature>
<reference evidence="2" key="1">
    <citation type="journal article" date="2019" name="Sci. Rep.">
        <title>Draft genome of Tanacetum cinerariifolium, the natural source of mosquito coil.</title>
        <authorList>
            <person name="Yamashiro T."/>
            <person name="Shiraishi A."/>
            <person name="Satake H."/>
            <person name="Nakayama K."/>
        </authorList>
    </citation>
    <scope>NUCLEOTIDE SEQUENCE</scope>
</reference>
<sequence>MSSSPHSTIIPSDSNIENTFSSTNILNYFSASPGSSSPDTSNNFTKYLLDILVFLPLHDDSKMKVIQAYDAIPPPQVAIALPAIFPPSPVLSLSPIFDSQDLFPSKEISPKDTETLVESPIPIPPSSSDGSSSPVRSNYLFDESIFVELDNSLWIISQPLGSKPVPEDSNESDAC</sequence>
<name>A0A6L2MAK5_TANCI</name>
<proteinExistence type="predicted"/>
<dbReference type="EMBL" id="BKCJ010006208">
    <property type="protein sequence ID" value="GEU70928.1"/>
    <property type="molecule type" value="Genomic_DNA"/>
</dbReference>
<evidence type="ECO:0000313" key="2">
    <source>
        <dbReference type="EMBL" id="GEU70928.1"/>
    </source>
</evidence>
<dbReference type="AlphaFoldDB" id="A0A6L2MAK5"/>
<organism evidence="2">
    <name type="scientific">Tanacetum cinerariifolium</name>
    <name type="common">Dalmatian daisy</name>
    <name type="synonym">Chrysanthemum cinerariifolium</name>
    <dbReference type="NCBI Taxonomy" id="118510"/>
    <lineage>
        <taxon>Eukaryota</taxon>
        <taxon>Viridiplantae</taxon>
        <taxon>Streptophyta</taxon>
        <taxon>Embryophyta</taxon>
        <taxon>Tracheophyta</taxon>
        <taxon>Spermatophyta</taxon>
        <taxon>Magnoliopsida</taxon>
        <taxon>eudicotyledons</taxon>
        <taxon>Gunneridae</taxon>
        <taxon>Pentapetalae</taxon>
        <taxon>asterids</taxon>
        <taxon>campanulids</taxon>
        <taxon>Asterales</taxon>
        <taxon>Asteraceae</taxon>
        <taxon>Asteroideae</taxon>
        <taxon>Anthemideae</taxon>
        <taxon>Anthemidinae</taxon>
        <taxon>Tanacetum</taxon>
    </lineage>
</organism>
<comment type="caution">
    <text evidence="2">The sequence shown here is derived from an EMBL/GenBank/DDBJ whole genome shotgun (WGS) entry which is preliminary data.</text>
</comment>
<gene>
    <name evidence="2" type="ORF">Tci_042906</name>
</gene>
<evidence type="ECO:0000256" key="1">
    <source>
        <dbReference type="SAM" id="MobiDB-lite"/>
    </source>
</evidence>
<protein>
    <submittedName>
        <fullName evidence="2">Uncharacterized protein</fullName>
    </submittedName>
</protein>